<dbReference type="EMBL" id="BAAAFZ010000034">
    <property type="protein sequence ID" value="GAA0585820.1"/>
    <property type="molecule type" value="Genomic_DNA"/>
</dbReference>
<name>A0ABN1F9K6_9PROT</name>
<protein>
    <submittedName>
        <fullName evidence="1">Uncharacterized protein</fullName>
    </submittedName>
</protein>
<gene>
    <name evidence="1" type="ORF">GCM10009416_25170</name>
</gene>
<keyword evidence="2" id="KW-1185">Reference proteome</keyword>
<dbReference type="RefSeq" id="WP_343895656.1">
    <property type="nucleotide sequence ID" value="NZ_BAAAFZ010000034.1"/>
</dbReference>
<sequence>MLLEITRAVRMKAGADERTALEKGIAEAQASMAVARGSEHADLRATLNAFIAQCEKRIAEIRAIKGR</sequence>
<dbReference type="Proteomes" id="UP001501588">
    <property type="component" value="Unassembled WGS sequence"/>
</dbReference>
<organism evidence="1 2">
    <name type="scientific">Craurococcus roseus</name>
    <dbReference type="NCBI Taxonomy" id="77585"/>
    <lineage>
        <taxon>Bacteria</taxon>
        <taxon>Pseudomonadati</taxon>
        <taxon>Pseudomonadota</taxon>
        <taxon>Alphaproteobacteria</taxon>
        <taxon>Acetobacterales</taxon>
        <taxon>Acetobacteraceae</taxon>
        <taxon>Craurococcus</taxon>
    </lineage>
</organism>
<reference evidence="1 2" key="1">
    <citation type="journal article" date="2019" name="Int. J. Syst. Evol. Microbiol.">
        <title>The Global Catalogue of Microorganisms (GCM) 10K type strain sequencing project: providing services to taxonomists for standard genome sequencing and annotation.</title>
        <authorList>
            <consortium name="The Broad Institute Genomics Platform"/>
            <consortium name="The Broad Institute Genome Sequencing Center for Infectious Disease"/>
            <person name="Wu L."/>
            <person name="Ma J."/>
        </authorList>
    </citation>
    <scope>NUCLEOTIDE SEQUENCE [LARGE SCALE GENOMIC DNA]</scope>
    <source>
        <strain evidence="1 2">JCM 9933</strain>
    </source>
</reference>
<evidence type="ECO:0000313" key="2">
    <source>
        <dbReference type="Proteomes" id="UP001501588"/>
    </source>
</evidence>
<comment type="caution">
    <text evidence="1">The sequence shown here is derived from an EMBL/GenBank/DDBJ whole genome shotgun (WGS) entry which is preliminary data.</text>
</comment>
<proteinExistence type="predicted"/>
<evidence type="ECO:0000313" key="1">
    <source>
        <dbReference type="EMBL" id="GAA0585820.1"/>
    </source>
</evidence>
<accession>A0ABN1F9K6</accession>